<dbReference type="OrthoDB" id="1915143at2759"/>
<feature type="compositionally biased region" description="Gly residues" evidence="1">
    <location>
        <begin position="399"/>
        <end position="408"/>
    </location>
</feature>
<feature type="compositionally biased region" description="Polar residues" evidence="1">
    <location>
        <begin position="24"/>
        <end position="33"/>
    </location>
</feature>
<feature type="region of interest" description="Disordered" evidence="1">
    <location>
        <begin position="1"/>
        <end position="38"/>
    </location>
</feature>
<gene>
    <name evidence="2" type="ORF">NE237_005371</name>
</gene>
<dbReference type="Proteomes" id="UP001141806">
    <property type="component" value="Unassembled WGS sequence"/>
</dbReference>
<evidence type="ECO:0000313" key="2">
    <source>
        <dbReference type="EMBL" id="KAJ4972272.1"/>
    </source>
</evidence>
<feature type="region of interest" description="Disordered" evidence="1">
    <location>
        <begin position="1122"/>
        <end position="1155"/>
    </location>
</feature>
<feature type="compositionally biased region" description="Polar residues" evidence="1">
    <location>
        <begin position="452"/>
        <end position="468"/>
    </location>
</feature>
<feature type="compositionally biased region" description="Polar residues" evidence="1">
    <location>
        <begin position="480"/>
        <end position="490"/>
    </location>
</feature>
<sequence>MAGNTRFELTSGSPEGSAFAATYPNGQRGNYSAANLDRSRSFREGMENRMLSSGPGSSRGSNTLSASMPPLSQCLVLEPLSDPKFPRAGELRRVLNVNFGNASEDHSVGAAHSKAPPVAIDELKRVKTSIYDACSKARERAKTLNESIIKLDKYCEALDSRKKQRSELLSSERSGGTNLLKMGGQIHQNRPGLVTQRLEERTKNAVPNKRVRTSVAVAEAEGRNSTLSRQPGLIEKDREALRAGNGGSVEVEEKVRGLPAGGEGWDKKMKRKRSVGTVVTRGMDGEREVKRAMHQKFNCDPRSRSCDAHGFRSGPSNGITGINKLDVASQPTTSNARVIPRNDLESVSLPRDRAAGLEKERIVAKANNKLNIREDSQSGSPSAVTKGKASRAPRTGSSSGSGAGGSGSGVATTSSPNFHRPSGVLDACEQPPSLNKVQSVGGTNNRKRPLPTGSSSPPMAQWVGQRQISRTRRTNLVAPVSNTDEAQISSEGFPPSDIGGRLNSNESNGSLLARGTSNNTQQSKMKLESVPSPARLSESEESGAGENKFKEKGMENVDLEDRGINAVQKVGSFSLPTKKNKMFMKEEFGDGVRRQGRSGRSSSLSRVCVPPVREKSENTATTKPLRSTRPGSDKNESRSGRPPSKKLSERKAFARPGHVLNSGSSDFMGGESDDDHEELLTAANSAQSASYHACNGSFWKKMEPIFASVSSEDAAFLKKQINFAEELDESLRHMFGADSNILGELLSKEISLSQTLASGEKQRSHQNGIGSNESDQAAGLVDQSQSIGTLCGRIDVEGQFDKVAPLYQRVLSALIGEDVVEEFDRNSERSNVSFQYANEDSPSGTCNHVDIESKDGERMESDIESELDPRIQKRSFDFYSCNGSTASNSFRSASICKPSYNDELWQAEDGLMHSEAGVVSRLTETNLEGPQDIQTNISGISSIDCEYQQMSLDVKLLLELQSIGLYPETVPDLAEGEEEISKDIVELKKGLYQQGGRKKDFLFEIDKAVQKGREMEVRDLEQVAMNKLVEMAYKKQMACRGSHASKSGVNKVSRQVAMAFVKRTLARCQKFEDTGMSCFSDPALRVVLFSSNDAKTDCVGGAATSMYAAGNSCQPEARASAAGAFSSTGERNGPHNDKLDRGSSGAVQPFALSSDQGIAKHEPLLNRGKKKEVLLDDVVGSAASRATSALGNTVLGGAKGKRSERERDPNKDTLSRNSVAKAGRPSLGNFRGERKTKTKPKQKTAQLSTSGNGLLGRLAETTHPVYTSGRGSSETVTHGSVKVSGEMGLVSHGNVRQNLSKETEEPIDFANLQLHELDPIEGLGVSNDIGGNPDLSSWLNFDEDGLQDHDSMGLEIPMDDLSDLNMLI</sequence>
<feature type="compositionally biased region" description="Polar residues" evidence="1">
    <location>
        <begin position="432"/>
        <end position="444"/>
    </location>
</feature>
<feature type="region of interest" description="Disordered" evidence="1">
    <location>
        <begin position="589"/>
        <end position="674"/>
    </location>
</feature>
<feature type="region of interest" description="Disordered" evidence="1">
    <location>
        <begin position="1193"/>
        <end position="1257"/>
    </location>
</feature>
<name>A0A9Q0KKM2_9MAGN</name>
<evidence type="ECO:0000313" key="3">
    <source>
        <dbReference type="Proteomes" id="UP001141806"/>
    </source>
</evidence>
<feature type="compositionally biased region" description="Basic and acidic residues" evidence="1">
    <location>
        <begin position="1132"/>
        <end position="1141"/>
    </location>
</feature>
<dbReference type="PANTHER" id="PTHR31115">
    <property type="entry name" value="OS05G0107300 PROTEIN"/>
    <property type="match status" value="1"/>
</dbReference>
<dbReference type="EMBL" id="JAMYWD010000005">
    <property type="protein sequence ID" value="KAJ4972272.1"/>
    <property type="molecule type" value="Genomic_DNA"/>
</dbReference>
<feature type="compositionally biased region" description="Polar residues" evidence="1">
    <location>
        <begin position="765"/>
        <end position="775"/>
    </location>
</feature>
<protein>
    <submittedName>
        <fullName evidence="2">Uncharacterized protein</fullName>
    </submittedName>
</protein>
<comment type="caution">
    <text evidence="2">The sequence shown here is derived from an EMBL/GenBank/DDBJ whole genome shotgun (WGS) entry which is preliminary data.</text>
</comment>
<proteinExistence type="predicted"/>
<organism evidence="2 3">
    <name type="scientific">Protea cynaroides</name>
    <dbReference type="NCBI Taxonomy" id="273540"/>
    <lineage>
        <taxon>Eukaryota</taxon>
        <taxon>Viridiplantae</taxon>
        <taxon>Streptophyta</taxon>
        <taxon>Embryophyta</taxon>
        <taxon>Tracheophyta</taxon>
        <taxon>Spermatophyta</taxon>
        <taxon>Magnoliopsida</taxon>
        <taxon>Proteales</taxon>
        <taxon>Proteaceae</taxon>
        <taxon>Protea</taxon>
    </lineage>
</organism>
<feature type="region of interest" description="Disordered" evidence="1">
    <location>
        <begin position="300"/>
        <end position="323"/>
    </location>
</feature>
<feature type="region of interest" description="Disordered" evidence="1">
    <location>
        <begin position="757"/>
        <end position="778"/>
    </location>
</feature>
<dbReference type="PANTHER" id="PTHR31115:SF2">
    <property type="entry name" value="OS05G0107300 PROTEIN"/>
    <property type="match status" value="1"/>
</dbReference>
<feature type="compositionally biased region" description="Basic and acidic residues" evidence="1">
    <location>
        <begin position="1201"/>
        <end position="1214"/>
    </location>
</feature>
<feature type="compositionally biased region" description="Polar residues" evidence="1">
    <location>
        <begin position="502"/>
        <end position="524"/>
    </location>
</feature>
<keyword evidence="3" id="KW-1185">Reference proteome</keyword>
<reference evidence="2" key="1">
    <citation type="journal article" date="2023" name="Plant J.">
        <title>The genome of the king protea, Protea cynaroides.</title>
        <authorList>
            <person name="Chang J."/>
            <person name="Duong T.A."/>
            <person name="Schoeman C."/>
            <person name="Ma X."/>
            <person name="Roodt D."/>
            <person name="Barker N."/>
            <person name="Li Z."/>
            <person name="Van de Peer Y."/>
            <person name="Mizrachi E."/>
        </authorList>
    </citation>
    <scope>NUCLEOTIDE SEQUENCE</scope>
    <source>
        <tissue evidence="2">Young leaves</tissue>
    </source>
</reference>
<feature type="compositionally biased region" description="Basic and acidic residues" evidence="1">
    <location>
        <begin position="300"/>
        <end position="310"/>
    </location>
</feature>
<feature type="region of interest" description="Disordered" evidence="1">
    <location>
        <begin position="368"/>
        <end position="556"/>
    </location>
</feature>
<feature type="compositionally biased region" description="Basic and acidic residues" evidence="1">
    <location>
        <begin position="547"/>
        <end position="556"/>
    </location>
</feature>
<evidence type="ECO:0000256" key="1">
    <source>
        <dbReference type="SAM" id="MobiDB-lite"/>
    </source>
</evidence>
<accession>A0A9Q0KKM2</accession>